<dbReference type="GO" id="GO:0005524">
    <property type="term" value="F:ATP binding"/>
    <property type="evidence" value="ECO:0007669"/>
    <property type="project" value="UniProtKB-KW"/>
</dbReference>
<keyword evidence="5" id="KW-1185">Reference proteome</keyword>
<dbReference type="KEGG" id="aar:Acear_1752"/>
<evidence type="ECO:0000313" key="5">
    <source>
        <dbReference type="Proteomes" id="UP000001661"/>
    </source>
</evidence>
<evidence type="ECO:0000259" key="3">
    <source>
        <dbReference type="Pfam" id="PF19568"/>
    </source>
</evidence>
<dbReference type="eggNOG" id="COG3854">
    <property type="taxonomic scope" value="Bacteria"/>
</dbReference>
<evidence type="ECO:0000256" key="2">
    <source>
        <dbReference type="ARBA" id="ARBA00022840"/>
    </source>
</evidence>
<dbReference type="NCBIfam" id="TIGR02858">
    <property type="entry name" value="spore_III_AA"/>
    <property type="match status" value="1"/>
</dbReference>
<dbReference type="PANTHER" id="PTHR20953:SF3">
    <property type="entry name" value="P-LOOP CONTAINING NUCLEOSIDE TRIPHOSPHATE HYDROLASES SUPERFAMILY PROTEIN"/>
    <property type="match status" value="1"/>
</dbReference>
<reference evidence="4 5" key="1">
    <citation type="journal article" date="2010" name="Stand. Genomic Sci.">
        <title>Complete genome sequence of Acetohalobium arabaticum type strain (Z-7288).</title>
        <authorList>
            <person name="Sikorski J."/>
            <person name="Lapidus A."/>
            <person name="Chertkov O."/>
            <person name="Lucas S."/>
            <person name="Copeland A."/>
            <person name="Glavina Del Rio T."/>
            <person name="Nolan M."/>
            <person name="Tice H."/>
            <person name="Cheng J.F."/>
            <person name="Han C."/>
            <person name="Brambilla E."/>
            <person name="Pitluck S."/>
            <person name="Liolios K."/>
            <person name="Ivanova N."/>
            <person name="Mavromatis K."/>
            <person name="Mikhailova N."/>
            <person name="Pati A."/>
            <person name="Bruce D."/>
            <person name="Detter C."/>
            <person name="Tapia R."/>
            <person name="Goodwin L."/>
            <person name="Chen A."/>
            <person name="Palaniappan K."/>
            <person name="Land M."/>
            <person name="Hauser L."/>
            <person name="Chang Y.J."/>
            <person name="Jeffries C.D."/>
            <person name="Rohde M."/>
            <person name="Goker M."/>
            <person name="Spring S."/>
            <person name="Woyke T."/>
            <person name="Bristow J."/>
            <person name="Eisen J.A."/>
            <person name="Markowitz V."/>
            <person name="Hugenholtz P."/>
            <person name="Kyrpides N.C."/>
            <person name="Klenk H.P."/>
        </authorList>
    </citation>
    <scope>NUCLEOTIDE SEQUENCE [LARGE SCALE GENOMIC DNA]</scope>
    <source>
        <strain evidence="5">ATCC 49924 / DSM 5501 / Z-7288</strain>
    </source>
</reference>
<evidence type="ECO:0000313" key="4">
    <source>
        <dbReference type="EMBL" id="ADL13257.1"/>
    </source>
</evidence>
<dbReference type="InterPro" id="IPR014217">
    <property type="entry name" value="Spore_III_AA"/>
</dbReference>
<dbReference type="HOGENOM" id="CLU_052793_0_0_9"/>
<dbReference type="EMBL" id="CP002105">
    <property type="protein sequence ID" value="ADL13257.1"/>
    <property type="molecule type" value="Genomic_DNA"/>
</dbReference>
<dbReference type="PANTHER" id="PTHR20953">
    <property type="entry name" value="KINASE-RELATED"/>
    <property type="match status" value="1"/>
</dbReference>
<accession>D9QRW6</accession>
<sequence>MIERIKEEIFPVLATTLRRILRQVDTDILSKTEEIRLRTDQPLILNLHHKEAIITKNGRITKDFKRAYYTTKQDIEETMNLMTQHSLYALEEELQQGYLTLAGGHRVGFVGQVVSDLDEIELIKNFSGLNIRISQEIIGAADEVIGEVISNDQSQSIYNTLIISPPQCGKTTLLRDLIRQLSTGLPEQNFSGLKVGVVDERGELGGSYQGVVQNQLGIRTDLLANCPKSQGMILLIRAMSPEVIVTDEIGSRQDVQAICEAVNAGVKIVTSVHGRDLKEIKQRPNLEKLLGQNFFKKFIILSRRQGPGTVEEIIKAEDSKSRLTEKRKIL</sequence>
<dbReference type="RefSeq" id="WP_013278702.1">
    <property type="nucleotide sequence ID" value="NC_014378.1"/>
</dbReference>
<dbReference type="OrthoDB" id="9768243at2"/>
<dbReference type="InterPro" id="IPR027417">
    <property type="entry name" value="P-loop_NTPase"/>
</dbReference>
<dbReference type="InterPro" id="IPR045735">
    <property type="entry name" value="Spore_III_AA_AAA+_ATPase"/>
</dbReference>
<dbReference type="Pfam" id="PF19568">
    <property type="entry name" value="Spore_III_AA"/>
    <property type="match status" value="1"/>
</dbReference>
<keyword evidence="2" id="KW-0067">ATP-binding</keyword>
<proteinExistence type="predicted"/>
<keyword evidence="1" id="KW-0547">Nucleotide-binding</keyword>
<dbReference type="SUPFAM" id="SSF52540">
    <property type="entry name" value="P-loop containing nucleoside triphosphate hydrolases"/>
    <property type="match status" value="1"/>
</dbReference>
<dbReference type="AlphaFoldDB" id="D9QRW6"/>
<feature type="domain" description="Stage III sporulation protein AA AAA+ ATPase" evidence="3">
    <location>
        <begin position="5"/>
        <end position="315"/>
    </location>
</feature>
<evidence type="ECO:0000256" key="1">
    <source>
        <dbReference type="ARBA" id="ARBA00022741"/>
    </source>
</evidence>
<dbReference type="Gene3D" id="3.40.50.300">
    <property type="entry name" value="P-loop containing nucleotide triphosphate hydrolases"/>
    <property type="match status" value="1"/>
</dbReference>
<gene>
    <name evidence="4" type="ordered locus">Acear_1752</name>
</gene>
<organism evidence="4 5">
    <name type="scientific">Acetohalobium arabaticum (strain ATCC 49924 / DSM 5501 / Z-7288)</name>
    <dbReference type="NCBI Taxonomy" id="574087"/>
    <lineage>
        <taxon>Bacteria</taxon>
        <taxon>Bacillati</taxon>
        <taxon>Bacillota</taxon>
        <taxon>Clostridia</taxon>
        <taxon>Halanaerobiales</taxon>
        <taxon>Halobacteroidaceae</taxon>
        <taxon>Acetohalobium</taxon>
    </lineage>
</organism>
<protein>
    <submittedName>
        <fullName evidence="4">Stage III sporulation protein AA</fullName>
    </submittedName>
</protein>
<name>D9QRW6_ACEAZ</name>
<dbReference type="STRING" id="574087.Acear_1752"/>
<dbReference type="Proteomes" id="UP000001661">
    <property type="component" value="Chromosome"/>
</dbReference>